<feature type="compositionally biased region" description="Pro residues" evidence="1">
    <location>
        <begin position="241"/>
        <end position="251"/>
    </location>
</feature>
<dbReference type="OrthoDB" id="275146at2"/>
<dbReference type="eggNOG" id="COG0727">
    <property type="taxonomic scope" value="Bacteria"/>
</dbReference>
<dbReference type="KEGG" id="dvm:DvMF_2631"/>
<evidence type="ECO:0008006" key="3">
    <source>
        <dbReference type="Google" id="ProtNLM"/>
    </source>
</evidence>
<name>B8DIQ9_NITV9</name>
<feature type="region of interest" description="Disordered" evidence="1">
    <location>
        <begin position="1"/>
        <end position="39"/>
    </location>
</feature>
<reference evidence="2" key="1">
    <citation type="submission" date="2008-10" db="EMBL/GenBank/DDBJ databases">
        <title>Complete sequence of Desulfovibrio vulgaris str. 'Miyazaki F'.</title>
        <authorList>
            <person name="Lucas S."/>
            <person name="Copeland A."/>
            <person name="Lapidus A."/>
            <person name="Glavina del Rio T."/>
            <person name="Dalin E."/>
            <person name="Tice H."/>
            <person name="Bruce D."/>
            <person name="Goodwin L."/>
            <person name="Pitluck S."/>
            <person name="Sims D."/>
            <person name="Brettin T."/>
            <person name="Detter J.C."/>
            <person name="Han C."/>
            <person name="Larimer F."/>
            <person name="Land M."/>
            <person name="Hauser L."/>
            <person name="Kyrpides N."/>
            <person name="Mikhailova N."/>
            <person name="Hazen T.C."/>
            <person name="Richardson P."/>
        </authorList>
    </citation>
    <scope>NUCLEOTIDE SEQUENCE</scope>
    <source>
        <strain evidence="2">Miyazaki F</strain>
    </source>
</reference>
<organism evidence="2">
    <name type="scientific">Nitratidesulfovibrio vulgaris (strain DSM 19637 / Miyazaki F)</name>
    <name type="common">Desulfovibrio vulgaris</name>
    <dbReference type="NCBI Taxonomy" id="883"/>
    <lineage>
        <taxon>Bacteria</taxon>
        <taxon>Pseudomonadati</taxon>
        <taxon>Thermodesulfobacteriota</taxon>
        <taxon>Desulfovibrionia</taxon>
        <taxon>Desulfovibrionales</taxon>
        <taxon>Desulfovibrionaceae</taxon>
        <taxon>Nitratidesulfovibrio</taxon>
    </lineage>
</organism>
<feature type="region of interest" description="Disordered" evidence="1">
    <location>
        <begin position="223"/>
        <end position="276"/>
    </location>
</feature>
<gene>
    <name evidence="2" type="ordered locus">DvMF_2631</name>
</gene>
<evidence type="ECO:0000313" key="2">
    <source>
        <dbReference type="EMBL" id="ACL09570.1"/>
    </source>
</evidence>
<accession>B8DIQ9</accession>
<sequence length="276" mass="29966">MARAPRTPKTPDSTGTTGTPCARPHARPHARRDAPAPDPSACARCAAQGTTCCSTTPGEEEFCFPLSRSEWERIVEWCDHVGGFATERNTRPFVDGMKRLFPGEEAAVEALFPLHGEHLRLAVDRRGDCAFLGAEGCRLPREVRPWYCRLFPLWMRGERITLFTPDHCVAVREGRTLSGVLAAVHLTEKDVRLLFGRLRLAWGLAPLDPFEAGLPFAAPADAAPNDVDAPAAPASTGAAPLPKPQPIPDPRTAPRGRRRPPRPGKPGALDDGPETL</sequence>
<protein>
    <recommendedName>
        <fullName evidence="3">YkgJ family cysteine cluster protein</fullName>
    </recommendedName>
</protein>
<evidence type="ECO:0000256" key="1">
    <source>
        <dbReference type="SAM" id="MobiDB-lite"/>
    </source>
</evidence>
<dbReference type="HOGENOM" id="CLU_1007346_0_0_7"/>
<proteinExistence type="predicted"/>
<feature type="compositionally biased region" description="Low complexity" evidence="1">
    <location>
        <begin position="223"/>
        <end position="240"/>
    </location>
</feature>
<dbReference type="STRING" id="883.DvMF_2631"/>
<feature type="compositionally biased region" description="Polar residues" evidence="1">
    <location>
        <begin position="10"/>
        <end position="19"/>
    </location>
</feature>
<dbReference type="AlphaFoldDB" id="B8DIQ9"/>
<dbReference type="EMBL" id="CP001197">
    <property type="protein sequence ID" value="ACL09570.1"/>
    <property type="molecule type" value="Genomic_DNA"/>
</dbReference>